<keyword evidence="2" id="KW-1185">Reference proteome</keyword>
<evidence type="ECO:0000313" key="2">
    <source>
        <dbReference type="Proteomes" id="UP000509702"/>
    </source>
</evidence>
<organism evidence="1 2">
    <name type="scientific">Azospirillum oryzae</name>
    <dbReference type="NCBI Taxonomy" id="286727"/>
    <lineage>
        <taxon>Bacteria</taxon>
        <taxon>Pseudomonadati</taxon>
        <taxon>Pseudomonadota</taxon>
        <taxon>Alphaproteobacteria</taxon>
        <taxon>Rhodospirillales</taxon>
        <taxon>Azospirillaceae</taxon>
        <taxon>Azospirillum</taxon>
    </lineage>
</organism>
<accession>A0A6N1AR03</accession>
<evidence type="ECO:0000313" key="1">
    <source>
        <dbReference type="EMBL" id="QKS52927.1"/>
    </source>
</evidence>
<proteinExistence type="predicted"/>
<name>A0A6N1AR03_9PROT</name>
<gene>
    <name evidence="1" type="ORF">HUE56_21515</name>
</gene>
<protein>
    <submittedName>
        <fullName evidence="1">Uncharacterized protein</fullName>
    </submittedName>
</protein>
<sequence>MNTNNGKAPEAFTGAATRLQFLGYVNRKAKAYATHPDFLPLGKRNAFLRDVANTGKSIITPQRWEKMKDNPQAQELRANITLAWSRDYFLGVPSDLIERRYAIHLERMYSMIYDADQTDVDRLDLITACASFVVERGAEQDPNASHSEKVNAEIVATEFLTDFLTPVIWDAIKEDAAAKNELALLAFDSCLIEWQDPADKMKYYAEQFPTLSKHATWDH</sequence>
<dbReference type="AlphaFoldDB" id="A0A6N1AR03"/>
<dbReference type="Proteomes" id="UP000509702">
    <property type="component" value="Chromosome"/>
</dbReference>
<dbReference type="RefSeq" id="WP_149196714.1">
    <property type="nucleotide sequence ID" value="NZ_BSOV01000023.1"/>
</dbReference>
<reference evidence="1 2" key="1">
    <citation type="submission" date="2020-06" db="EMBL/GenBank/DDBJ databases">
        <title>Complete genome of Azosprillum oryzae KACC14407.</title>
        <authorList>
            <person name="Kim M."/>
            <person name="Park Y.-J."/>
            <person name="Shin J.-H."/>
        </authorList>
    </citation>
    <scope>NUCLEOTIDE SEQUENCE [LARGE SCALE GENOMIC DNA]</scope>
    <source>
        <strain evidence="1 2">KACC 14407</strain>
    </source>
</reference>
<dbReference type="KEGG" id="aoz:HUE56_21515"/>
<dbReference type="EMBL" id="CP054619">
    <property type="protein sequence ID" value="QKS52927.1"/>
    <property type="molecule type" value="Genomic_DNA"/>
</dbReference>